<keyword evidence="2" id="KW-0812">Transmembrane</keyword>
<organism evidence="3 4">
    <name type="scientific">Enhygromyxa salina</name>
    <dbReference type="NCBI Taxonomy" id="215803"/>
    <lineage>
        <taxon>Bacteria</taxon>
        <taxon>Pseudomonadati</taxon>
        <taxon>Myxococcota</taxon>
        <taxon>Polyangia</taxon>
        <taxon>Nannocystales</taxon>
        <taxon>Nannocystaceae</taxon>
        <taxon>Enhygromyxa</taxon>
    </lineage>
</organism>
<keyword evidence="4" id="KW-1185">Reference proteome</keyword>
<comment type="caution">
    <text evidence="3">The sequence shown here is derived from an EMBL/GenBank/DDBJ whole genome shotgun (WGS) entry which is preliminary data.</text>
</comment>
<sequence length="161" mass="17704">MTIEGVMIIMVGSSATLFLLSGAWWLWRRSPMPEPPLLPPQSGPPLGPPPDAPQWMAWSEPGAPPPPPSAERTLFEQSKLEPVTELMGHHSGELDKARTMFFFKKPPPGKIDILPEGAEVELEKADKDAQLQCTDQAQTAPVRKTKAMRRPPPPPPPPRPN</sequence>
<evidence type="ECO:0000256" key="2">
    <source>
        <dbReference type="SAM" id="Phobius"/>
    </source>
</evidence>
<accession>A0A2S9XB39</accession>
<keyword evidence="2" id="KW-0472">Membrane</keyword>
<feature type="region of interest" description="Disordered" evidence="1">
    <location>
        <begin position="36"/>
        <end position="72"/>
    </location>
</feature>
<dbReference type="RefSeq" id="WP_106395934.1">
    <property type="nucleotide sequence ID" value="NZ_PVNK01000296.1"/>
</dbReference>
<protein>
    <submittedName>
        <fullName evidence="3">Uncharacterized protein</fullName>
    </submittedName>
</protein>
<dbReference type="AlphaFoldDB" id="A0A2S9XB39"/>
<feature type="compositionally biased region" description="Pro residues" evidence="1">
    <location>
        <begin position="36"/>
        <end position="52"/>
    </location>
</feature>
<feature type="transmembrane region" description="Helical" evidence="2">
    <location>
        <begin position="6"/>
        <end position="27"/>
    </location>
</feature>
<evidence type="ECO:0000313" key="4">
    <source>
        <dbReference type="Proteomes" id="UP000237968"/>
    </source>
</evidence>
<proteinExistence type="predicted"/>
<reference evidence="3 4" key="1">
    <citation type="submission" date="2018-03" db="EMBL/GenBank/DDBJ databases">
        <title>Draft Genome Sequences of the Obligatory Marine Myxobacteria Enhygromyxa salina SWB005.</title>
        <authorList>
            <person name="Poehlein A."/>
            <person name="Moghaddam J.A."/>
            <person name="Harms H."/>
            <person name="Alanjari M."/>
            <person name="Koenig G.M."/>
            <person name="Daniel R."/>
            <person name="Schaeberle T.F."/>
        </authorList>
    </citation>
    <scope>NUCLEOTIDE SEQUENCE [LARGE SCALE GENOMIC DNA]</scope>
    <source>
        <strain evidence="3 4">SWB005</strain>
    </source>
</reference>
<dbReference type="Proteomes" id="UP000237968">
    <property type="component" value="Unassembled WGS sequence"/>
</dbReference>
<keyword evidence="2" id="KW-1133">Transmembrane helix</keyword>
<evidence type="ECO:0000313" key="3">
    <source>
        <dbReference type="EMBL" id="PRP90065.1"/>
    </source>
</evidence>
<dbReference type="EMBL" id="PVNK01000296">
    <property type="protein sequence ID" value="PRP90065.1"/>
    <property type="molecule type" value="Genomic_DNA"/>
</dbReference>
<feature type="compositionally biased region" description="Pro residues" evidence="1">
    <location>
        <begin position="150"/>
        <end position="161"/>
    </location>
</feature>
<feature type="region of interest" description="Disordered" evidence="1">
    <location>
        <begin position="125"/>
        <end position="161"/>
    </location>
</feature>
<dbReference type="OrthoDB" id="9894814at2"/>
<name>A0A2S9XB39_9BACT</name>
<gene>
    <name evidence="3" type="ORF">ENSA5_68010</name>
</gene>
<evidence type="ECO:0000256" key="1">
    <source>
        <dbReference type="SAM" id="MobiDB-lite"/>
    </source>
</evidence>